<dbReference type="Proteomes" id="UP000886800">
    <property type="component" value="Unassembled WGS sequence"/>
</dbReference>
<dbReference type="GO" id="GO:0009252">
    <property type="term" value="P:peptidoglycan biosynthetic process"/>
    <property type="evidence" value="ECO:0007669"/>
    <property type="project" value="UniProtKB-KW"/>
</dbReference>
<evidence type="ECO:0000256" key="1">
    <source>
        <dbReference type="ARBA" id="ARBA00004167"/>
    </source>
</evidence>
<dbReference type="PANTHER" id="PTHR30627">
    <property type="entry name" value="PEPTIDOGLYCAN D,D-TRANSPEPTIDASE"/>
    <property type="match status" value="1"/>
</dbReference>
<keyword evidence="5" id="KW-0812">Transmembrane</keyword>
<proteinExistence type="inferred from homology"/>
<evidence type="ECO:0000256" key="8">
    <source>
        <dbReference type="ARBA" id="ARBA00022989"/>
    </source>
</evidence>
<dbReference type="Pfam" id="PF00905">
    <property type="entry name" value="Transpeptidase"/>
    <property type="match status" value="1"/>
</dbReference>
<dbReference type="GO" id="GO:0005886">
    <property type="term" value="C:plasma membrane"/>
    <property type="evidence" value="ECO:0007669"/>
    <property type="project" value="UniProtKB-SubCell"/>
</dbReference>
<feature type="domain" description="Penicillin-binding protein transpeptidase" evidence="11">
    <location>
        <begin position="357"/>
        <end position="672"/>
    </location>
</feature>
<dbReference type="SUPFAM" id="SSF56519">
    <property type="entry name" value="Penicillin binding protein dimerisation domain"/>
    <property type="match status" value="1"/>
</dbReference>
<dbReference type="Pfam" id="PF03717">
    <property type="entry name" value="PBP_dimer"/>
    <property type="match status" value="1"/>
</dbReference>
<evidence type="ECO:0000256" key="10">
    <source>
        <dbReference type="ARBA" id="ARBA00023316"/>
    </source>
</evidence>
<dbReference type="InterPro" id="IPR012338">
    <property type="entry name" value="Beta-lactam/transpept-like"/>
</dbReference>
<evidence type="ECO:0000313" key="13">
    <source>
        <dbReference type="EMBL" id="HIX64959.1"/>
    </source>
</evidence>
<dbReference type="InterPro" id="IPR050515">
    <property type="entry name" value="Beta-lactam/transpept"/>
</dbReference>
<reference evidence="13" key="1">
    <citation type="journal article" date="2021" name="PeerJ">
        <title>Extensive microbial diversity within the chicken gut microbiome revealed by metagenomics and culture.</title>
        <authorList>
            <person name="Gilroy R."/>
            <person name="Ravi A."/>
            <person name="Getino M."/>
            <person name="Pursley I."/>
            <person name="Horton D.L."/>
            <person name="Alikhan N.F."/>
            <person name="Baker D."/>
            <person name="Gharbi K."/>
            <person name="Hall N."/>
            <person name="Watson M."/>
            <person name="Adriaenssens E.M."/>
            <person name="Foster-Nyarko E."/>
            <person name="Jarju S."/>
            <person name="Secka A."/>
            <person name="Antonio M."/>
            <person name="Oren A."/>
            <person name="Chaudhuri R.R."/>
            <person name="La Ragione R."/>
            <person name="Hildebrand F."/>
            <person name="Pallen M.J."/>
        </authorList>
    </citation>
    <scope>NUCLEOTIDE SEQUENCE</scope>
    <source>
        <strain evidence="13">CHK188-5543</strain>
    </source>
</reference>
<protein>
    <submittedName>
        <fullName evidence="13">Penicillin-binding protein</fullName>
    </submittedName>
</protein>
<comment type="similarity">
    <text evidence="3">Belongs to the transpeptidase family.</text>
</comment>
<dbReference type="SUPFAM" id="SSF56601">
    <property type="entry name" value="beta-lactamase/transpeptidase-like"/>
    <property type="match status" value="1"/>
</dbReference>
<dbReference type="GO" id="GO:0071972">
    <property type="term" value="F:peptidoglycan L,D-transpeptidase activity"/>
    <property type="evidence" value="ECO:0007669"/>
    <property type="project" value="TreeGrafter"/>
</dbReference>
<feature type="domain" description="Penicillin-binding protein dimerisation" evidence="12">
    <location>
        <begin position="53"/>
        <end position="304"/>
    </location>
</feature>
<keyword evidence="7" id="KW-0573">Peptidoglycan synthesis</keyword>
<evidence type="ECO:0000259" key="11">
    <source>
        <dbReference type="Pfam" id="PF00905"/>
    </source>
</evidence>
<reference evidence="13" key="2">
    <citation type="submission" date="2021-04" db="EMBL/GenBank/DDBJ databases">
        <authorList>
            <person name="Gilroy R."/>
        </authorList>
    </citation>
    <scope>NUCLEOTIDE SEQUENCE</scope>
    <source>
        <strain evidence="13">CHK188-5543</strain>
    </source>
</reference>
<dbReference type="InterPro" id="IPR001460">
    <property type="entry name" value="PCN-bd_Tpept"/>
</dbReference>
<keyword evidence="4" id="KW-1003">Cell membrane</keyword>
<keyword evidence="9" id="KW-0472">Membrane</keyword>
<evidence type="ECO:0000256" key="9">
    <source>
        <dbReference type="ARBA" id="ARBA00023136"/>
    </source>
</evidence>
<evidence type="ECO:0000256" key="4">
    <source>
        <dbReference type="ARBA" id="ARBA00022475"/>
    </source>
</evidence>
<dbReference type="GO" id="GO:0008658">
    <property type="term" value="F:penicillin binding"/>
    <property type="evidence" value="ECO:0007669"/>
    <property type="project" value="InterPro"/>
</dbReference>
<keyword evidence="6" id="KW-0133">Cell shape</keyword>
<dbReference type="InterPro" id="IPR036138">
    <property type="entry name" value="PBP_dimer_sf"/>
</dbReference>
<evidence type="ECO:0000256" key="7">
    <source>
        <dbReference type="ARBA" id="ARBA00022984"/>
    </source>
</evidence>
<name>A0A9D1WPP3_9FIRM</name>
<comment type="caution">
    <text evidence="13">The sequence shown here is derived from an EMBL/GenBank/DDBJ whole genome shotgun (WGS) entry which is preliminary data.</text>
</comment>
<evidence type="ECO:0000256" key="6">
    <source>
        <dbReference type="ARBA" id="ARBA00022960"/>
    </source>
</evidence>
<evidence type="ECO:0000256" key="2">
    <source>
        <dbReference type="ARBA" id="ARBA00004236"/>
    </source>
</evidence>
<dbReference type="GO" id="GO:0071555">
    <property type="term" value="P:cell wall organization"/>
    <property type="evidence" value="ECO:0007669"/>
    <property type="project" value="UniProtKB-KW"/>
</dbReference>
<dbReference type="Gene3D" id="3.90.1310.10">
    <property type="entry name" value="Penicillin-binding protein 2a (Domain 2)"/>
    <property type="match status" value="1"/>
</dbReference>
<dbReference type="EMBL" id="DXES01000036">
    <property type="protein sequence ID" value="HIX64959.1"/>
    <property type="molecule type" value="Genomic_DNA"/>
</dbReference>
<sequence>MKSKWVLVRTGVMIGLFILVLLFFSLRLMQLQVVEGESLTAQIEQGWTDTQTIKAARGQIFDRNGQPLAVNAVGRDVVINMAYMGDTPVNEVIQRLIGVMEQAGEGWIDNLPITQQAPFRFLDEEAYATQIDRLKRAVDAQPYATAEDVCALLREKYGLEELDDTRFRQVAGVRYEMEQRGFNMRTPYTFATNIRMETVPQIKEQGYRLPGVDVVETPIRQYVSGDIAPHLIGQVGPLYAEQWNAAEKEMTPDGNVVAHIGDHTYLMNDSIGISGVEQAFESYLRGQDGQRVIVRNNRGDVIDVVEEQPAVPGDSVVLTIDAQLQKVAQDALANKIHSMQQDLVTYPEGEGHEVDAGAVVVLDVKTGELLAAATYPSYNLATYQQDYAQLASATPEPLFNRALSASYRPGSTFKPAVALASLAEGVIDRDTTVLCTGQYTRFDDYQPMCEGVHGLVNVLGAINSSCNLFFYDVGYNLGIEKIDEYAHLLGLGVSSGLELPENPGQVASPELKSQLHTGEEVEWRPGDVIQAAIGQGDTMLSPLQLANYTATLANGGQRMEVTILKSVRSYNLEQAVYDHEPQVAASIDAPEALEAVKEGMVSVARQGTARGTFASYPLDVAAKTGSPQTPQGINSVFIAYAPADDPEIAVAVVLEKGWEGYTGAPVAKEIFDAYFFSDSSKNAQPVDYGVLLS</sequence>
<keyword evidence="10" id="KW-0961">Cell wall biogenesis/degradation</keyword>
<dbReference type="Gene3D" id="3.40.710.10">
    <property type="entry name" value="DD-peptidase/beta-lactamase superfamily"/>
    <property type="match status" value="1"/>
</dbReference>
<evidence type="ECO:0000259" key="12">
    <source>
        <dbReference type="Pfam" id="PF03717"/>
    </source>
</evidence>
<organism evidence="13 14">
    <name type="scientific">Candidatus Anaerotruncus excrementipullorum</name>
    <dbReference type="NCBI Taxonomy" id="2838465"/>
    <lineage>
        <taxon>Bacteria</taxon>
        <taxon>Bacillati</taxon>
        <taxon>Bacillota</taxon>
        <taxon>Clostridia</taxon>
        <taxon>Eubacteriales</taxon>
        <taxon>Oscillospiraceae</taxon>
        <taxon>Anaerotruncus</taxon>
    </lineage>
</organism>
<evidence type="ECO:0000256" key="5">
    <source>
        <dbReference type="ARBA" id="ARBA00022692"/>
    </source>
</evidence>
<dbReference type="InterPro" id="IPR005311">
    <property type="entry name" value="PBP_dimer"/>
</dbReference>
<dbReference type="PANTHER" id="PTHR30627:SF2">
    <property type="entry name" value="PEPTIDOGLYCAN D,D-TRANSPEPTIDASE MRDA"/>
    <property type="match status" value="1"/>
</dbReference>
<evidence type="ECO:0000313" key="14">
    <source>
        <dbReference type="Proteomes" id="UP000886800"/>
    </source>
</evidence>
<gene>
    <name evidence="13" type="ORF">H9736_01785</name>
</gene>
<dbReference type="AlphaFoldDB" id="A0A9D1WPP3"/>
<accession>A0A9D1WPP3</accession>
<dbReference type="GO" id="GO:0008360">
    <property type="term" value="P:regulation of cell shape"/>
    <property type="evidence" value="ECO:0007669"/>
    <property type="project" value="UniProtKB-KW"/>
</dbReference>
<comment type="subcellular location">
    <subcellularLocation>
        <location evidence="2">Cell membrane</location>
    </subcellularLocation>
    <subcellularLocation>
        <location evidence="1">Membrane</location>
        <topology evidence="1">Single-pass membrane protein</topology>
    </subcellularLocation>
</comment>
<keyword evidence="8" id="KW-1133">Transmembrane helix</keyword>
<evidence type="ECO:0000256" key="3">
    <source>
        <dbReference type="ARBA" id="ARBA00007171"/>
    </source>
</evidence>
<dbReference type="Gene3D" id="1.10.10.1230">
    <property type="entry name" value="Penicillin-binding protein, N-terminal non-catalytic domain, head sub-domain"/>
    <property type="match status" value="1"/>
</dbReference>